<reference evidence="11 12" key="1">
    <citation type="submission" date="2018-12" db="EMBL/GenBank/DDBJ databases">
        <title>Glycomyces sp. YIM 121974 draft genome.</title>
        <authorList>
            <person name="Li Q."/>
        </authorList>
    </citation>
    <scope>NUCLEOTIDE SEQUENCE [LARGE SCALE GENOMIC DNA]</scope>
    <source>
        <strain evidence="11 12">YIM 121974</strain>
    </source>
</reference>
<keyword evidence="6 11" id="KW-0418">Kinase</keyword>
<keyword evidence="9" id="KW-0812">Transmembrane</keyword>
<accession>A0A426USL8</accession>
<keyword evidence="3" id="KW-0597">Phosphoprotein</keyword>
<dbReference type="GO" id="GO:0000155">
    <property type="term" value="F:phosphorelay sensor kinase activity"/>
    <property type="evidence" value="ECO:0007669"/>
    <property type="project" value="InterPro"/>
</dbReference>
<evidence type="ECO:0000256" key="3">
    <source>
        <dbReference type="ARBA" id="ARBA00022553"/>
    </source>
</evidence>
<keyword evidence="9" id="KW-0472">Membrane</keyword>
<dbReference type="GO" id="GO:0016020">
    <property type="term" value="C:membrane"/>
    <property type="evidence" value="ECO:0007669"/>
    <property type="project" value="InterPro"/>
</dbReference>
<evidence type="ECO:0000256" key="7">
    <source>
        <dbReference type="ARBA" id="ARBA00022840"/>
    </source>
</evidence>
<dbReference type="InterPro" id="IPR036890">
    <property type="entry name" value="HATPase_C_sf"/>
</dbReference>
<dbReference type="RefSeq" id="WP_125249893.1">
    <property type="nucleotide sequence ID" value="NZ_RSEB01000007.1"/>
</dbReference>
<dbReference type="SUPFAM" id="SSF55874">
    <property type="entry name" value="ATPase domain of HSP90 chaperone/DNA topoisomerase II/histidine kinase"/>
    <property type="match status" value="1"/>
</dbReference>
<gene>
    <name evidence="11" type="ORF">EIW28_22185</name>
</gene>
<evidence type="ECO:0000256" key="6">
    <source>
        <dbReference type="ARBA" id="ARBA00022777"/>
    </source>
</evidence>
<keyword evidence="5" id="KW-0547">Nucleotide-binding</keyword>
<dbReference type="AlphaFoldDB" id="A0A426USL8"/>
<dbReference type="Pfam" id="PF07730">
    <property type="entry name" value="HisKA_3"/>
    <property type="match status" value="1"/>
</dbReference>
<dbReference type="Proteomes" id="UP000277256">
    <property type="component" value="Unassembled WGS sequence"/>
</dbReference>
<dbReference type="EMBL" id="RSEB01000007">
    <property type="protein sequence ID" value="RRR96541.1"/>
    <property type="molecule type" value="Genomic_DNA"/>
</dbReference>
<dbReference type="PANTHER" id="PTHR24421">
    <property type="entry name" value="NITRATE/NITRITE SENSOR PROTEIN NARX-RELATED"/>
    <property type="match status" value="1"/>
</dbReference>
<evidence type="ECO:0000256" key="5">
    <source>
        <dbReference type="ARBA" id="ARBA00022741"/>
    </source>
</evidence>
<comment type="caution">
    <text evidence="11">The sequence shown here is derived from an EMBL/GenBank/DDBJ whole genome shotgun (WGS) entry which is preliminary data.</text>
</comment>
<evidence type="ECO:0000313" key="11">
    <source>
        <dbReference type="EMBL" id="RRR96541.1"/>
    </source>
</evidence>
<protein>
    <recommendedName>
        <fullName evidence="2">histidine kinase</fullName>
        <ecNumber evidence="2">2.7.13.3</ecNumber>
    </recommendedName>
</protein>
<keyword evidence="7" id="KW-0067">ATP-binding</keyword>
<evidence type="ECO:0000256" key="2">
    <source>
        <dbReference type="ARBA" id="ARBA00012438"/>
    </source>
</evidence>
<dbReference type="InterPro" id="IPR050482">
    <property type="entry name" value="Sensor_HK_TwoCompSys"/>
</dbReference>
<keyword evidence="8" id="KW-0902">Two-component regulatory system</keyword>
<feature type="transmembrane region" description="Helical" evidence="9">
    <location>
        <begin position="264"/>
        <end position="285"/>
    </location>
</feature>
<evidence type="ECO:0000313" key="12">
    <source>
        <dbReference type="Proteomes" id="UP000277256"/>
    </source>
</evidence>
<dbReference type="Gene3D" id="3.30.565.10">
    <property type="entry name" value="Histidine kinase-like ATPase, C-terminal domain"/>
    <property type="match status" value="1"/>
</dbReference>
<dbReference type="GO" id="GO:0046983">
    <property type="term" value="F:protein dimerization activity"/>
    <property type="evidence" value="ECO:0007669"/>
    <property type="project" value="InterPro"/>
</dbReference>
<evidence type="ECO:0000256" key="4">
    <source>
        <dbReference type="ARBA" id="ARBA00022679"/>
    </source>
</evidence>
<keyword evidence="9" id="KW-1133">Transmembrane helix</keyword>
<dbReference type="GO" id="GO:0005524">
    <property type="term" value="F:ATP binding"/>
    <property type="evidence" value="ECO:0007669"/>
    <property type="project" value="UniProtKB-KW"/>
</dbReference>
<evidence type="ECO:0000256" key="1">
    <source>
        <dbReference type="ARBA" id="ARBA00000085"/>
    </source>
</evidence>
<evidence type="ECO:0000259" key="10">
    <source>
        <dbReference type="Pfam" id="PF07730"/>
    </source>
</evidence>
<keyword evidence="12" id="KW-1185">Reference proteome</keyword>
<name>A0A426USL8_9ACTN</name>
<comment type="catalytic activity">
    <reaction evidence="1">
        <text>ATP + protein L-histidine = ADP + protein N-phospho-L-histidine.</text>
        <dbReference type="EC" id="2.7.13.3"/>
    </reaction>
</comment>
<evidence type="ECO:0000256" key="8">
    <source>
        <dbReference type="ARBA" id="ARBA00023012"/>
    </source>
</evidence>
<dbReference type="Gene3D" id="1.20.5.1930">
    <property type="match status" value="1"/>
</dbReference>
<feature type="transmembrane region" description="Helical" evidence="9">
    <location>
        <begin position="25"/>
        <end position="43"/>
    </location>
</feature>
<keyword evidence="4" id="KW-0808">Transferase</keyword>
<dbReference type="EC" id="2.7.13.3" evidence="2"/>
<proteinExistence type="predicted"/>
<sequence length="286" mass="29406">MRGLLAAVAVVLAEFAVLAMLPAGPAPAGVLALLTAAVVVALWQRHRGAVREREAAVHRERLRLARDMHDRIGRRLGLAAVQAAALEVRETDPERRAEARRVGDTVRGAVDDLHGLVAVLRGGDDPGPGFDAAAAAALAAEFIEAGVPVDLRRHGDPGPLPAAGARAAYAVLEEGLANAAKHAPGAPVTATVTWEDDALIVAVENPLPAAAPAPLPGGHGLAGLRERVDAAGGLLDHRADGGRFRLNAVLPKATAPQTAPRVRAAALATLVLLLLLVPLTMVTGVR</sequence>
<dbReference type="InterPro" id="IPR011712">
    <property type="entry name" value="Sig_transdc_His_kin_sub3_dim/P"/>
</dbReference>
<dbReference type="PANTHER" id="PTHR24421:SF10">
    <property type="entry name" value="NITRATE_NITRITE SENSOR PROTEIN NARQ"/>
    <property type="match status" value="1"/>
</dbReference>
<feature type="domain" description="Signal transduction histidine kinase subgroup 3 dimerisation and phosphoacceptor" evidence="10">
    <location>
        <begin position="60"/>
        <end position="123"/>
    </location>
</feature>
<dbReference type="OrthoDB" id="227596at2"/>
<organism evidence="11 12">
    <name type="scientific">Glycomyces terrestris</name>
    <dbReference type="NCBI Taxonomy" id="2493553"/>
    <lineage>
        <taxon>Bacteria</taxon>
        <taxon>Bacillati</taxon>
        <taxon>Actinomycetota</taxon>
        <taxon>Actinomycetes</taxon>
        <taxon>Glycomycetales</taxon>
        <taxon>Glycomycetaceae</taxon>
        <taxon>Glycomyces</taxon>
    </lineage>
</organism>
<evidence type="ECO:0000256" key="9">
    <source>
        <dbReference type="SAM" id="Phobius"/>
    </source>
</evidence>